<geneLocation type="plasmid" evidence="1 2">
    <name>pYSPA8-1</name>
</geneLocation>
<name>A0AA86IVC9_9ACTN</name>
<keyword evidence="2" id="KW-1185">Reference proteome</keyword>
<organism evidence="1 2">
    <name type="scientific">Streptomyces yaizuensis</name>
    <dbReference type="NCBI Taxonomy" id="2989713"/>
    <lineage>
        <taxon>Bacteria</taxon>
        <taxon>Bacillati</taxon>
        <taxon>Actinomycetota</taxon>
        <taxon>Actinomycetes</taxon>
        <taxon>Kitasatosporales</taxon>
        <taxon>Streptomycetaceae</taxon>
        <taxon>Streptomyces</taxon>
    </lineage>
</organism>
<keyword evidence="1" id="KW-0614">Plasmid</keyword>
<proteinExistence type="predicted"/>
<dbReference type="AlphaFoldDB" id="A0AA86IVC9"/>
<dbReference type="EMBL" id="LC735414">
    <property type="protein sequence ID" value="BDT39496.1"/>
    <property type="molecule type" value="Genomic_DNA"/>
</dbReference>
<gene>
    <name evidence="1" type="ORF">SYYSPA8_36890</name>
</gene>
<evidence type="ECO:0000313" key="1">
    <source>
        <dbReference type="EMBL" id="BDT39496.1"/>
    </source>
</evidence>
<protein>
    <submittedName>
        <fullName evidence="1">Uncharacterized protein</fullName>
    </submittedName>
</protein>
<sequence length="95" mass="10400">MAQKTTVARQHAWKAEGLEWVYQEPGRYTARVKARMWELLRLSRTSHGVKVTGWYLVDPVGRPVGFMGATMAPAVDSAAAAALELSSKTLKGRAA</sequence>
<accession>A0AA86IVC9</accession>
<dbReference type="RefSeq" id="WP_323451979.1">
    <property type="nucleotide sequence ID" value="NZ_LC735414.1"/>
</dbReference>
<dbReference type="Proteomes" id="UP001291653">
    <property type="component" value="Plasmid pYSPA8-1"/>
</dbReference>
<reference evidence="1 2" key="1">
    <citation type="submission" date="2022-10" db="EMBL/GenBank/DDBJ databases">
        <title>Draft genome sequence of Streptomyces sp. YSPA8.</title>
        <authorList>
            <person name="Moriuchi R."/>
            <person name="Dohra H."/>
            <person name="Yamamura H."/>
            <person name="Kodani S."/>
        </authorList>
    </citation>
    <scope>NUCLEOTIDE SEQUENCE [LARGE SCALE GENOMIC DNA]</scope>
    <source>
        <strain evidence="1 2">YSPA8</strain>
        <plasmid evidence="1 2">pYSPA8-1</plasmid>
    </source>
</reference>
<evidence type="ECO:0000313" key="2">
    <source>
        <dbReference type="Proteomes" id="UP001291653"/>
    </source>
</evidence>